<comment type="caution">
    <text evidence="4">The sequence shown here is derived from an EMBL/GenBank/DDBJ whole genome shotgun (WGS) entry which is preliminary data.</text>
</comment>
<dbReference type="GO" id="GO:0050118">
    <property type="term" value="F:N-acetyldiaminopimelate deacetylase activity"/>
    <property type="evidence" value="ECO:0007669"/>
    <property type="project" value="UniProtKB-ARBA"/>
</dbReference>
<accession>A0A839EQB1</accession>
<feature type="binding site" evidence="2">
    <location>
        <position position="99"/>
    </location>
    <ligand>
        <name>Mn(2+)</name>
        <dbReference type="ChEBI" id="CHEBI:29035"/>
        <label>2</label>
    </ligand>
</feature>
<dbReference type="InterPro" id="IPR002933">
    <property type="entry name" value="Peptidase_M20"/>
</dbReference>
<dbReference type="RefSeq" id="WP_182550343.1">
    <property type="nucleotide sequence ID" value="NZ_JACGXN010000005.1"/>
</dbReference>
<dbReference type="PIRSF" id="PIRSF005962">
    <property type="entry name" value="Pept_M20D_amidohydro"/>
    <property type="match status" value="1"/>
</dbReference>
<dbReference type="AlphaFoldDB" id="A0A839EQB1"/>
<dbReference type="GO" id="GO:0046872">
    <property type="term" value="F:metal ion binding"/>
    <property type="evidence" value="ECO:0007669"/>
    <property type="project" value="UniProtKB-KW"/>
</dbReference>
<dbReference type="SUPFAM" id="SSF55031">
    <property type="entry name" value="Bacterial exopeptidase dimerisation domain"/>
    <property type="match status" value="1"/>
</dbReference>
<dbReference type="InterPro" id="IPR036264">
    <property type="entry name" value="Bact_exopeptidase_dim_dom"/>
</dbReference>
<dbReference type="Proteomes" id="UP000549052">
    <property type="component" value="Unassembled WGS sequence"/>
</dbReference>
<evidence type="ECO:0000256" key="1">
    <source>
        <dbReference type="ARBA" id="ARBA00022801"/>
    </source>
</evidence>
<reference evidence="4 5" key="1">
    <citation type="submission" date="2020-07" db="EMBL/GenBank/DDBJ databases">
        <title>Genomic Encyclopedia of Type Strains, Phase IV (KMG-V): Genome sequencing to study the core and pangenomes of soil and plant-associated prokaryotes.</title>
        <authorList>
            <person name="Whitman W."/>
        </authorList>
    </citation>
    <scope>NUCLEOTIDE SEQUENCE [LARGE SCALE GENOMIC DNA]</scope>
    <source>
        <strain evidence="4 5">AN3</strain>
    </source>
</reference>
<sequence length="388" mass="41177">MTVFSAEAVAEATSTRQHLHANPELKYEEHATADLVATRLRDLGYAVTTGLAETGVVAVLDTGRPGPTIAFRADMDALPIVEETGLLYASRNPGKMHACGHDGHTASLLLAARGLAGIHDRLCGQVKLLFQPAEEGGLGAARMIEAGALNGVDAIYGYHNRPGYPLGRVFAKTGPAMGGSTLYDVTISGKGGHASRPDLAIDPIFVGTAVVQGLQSVISRRLSPLESGVVTVTQFHGGNSHNIIPVAAKLSINTRDGSPAAYELIDRELRRVVAQICEAHGAVATVEQQMRIPPVVNNADETDFTVATAIEIYGADQAGRIDTLPTMGAEDFAFYLERVPGCFFFVGNGEDGAYLHHPLYNYRDEILPVAAGMFLAIAERRLGHAVSN</sequence>
<dbReference type="EMBL" id="JACGXN010000005">
    <property type="protein sequence ID" value="MBA8879694.1"/>
    <property type="molecule type" value="Genomic_DNA"/>
</dbReference>
<evidence type="ECO:0000259" key="3">
    <source>
        <dbReference type="Pfam" id="PF07687"/>
    </source>
</evidence>
<dbReference type="Gene3D" id="3.40.630.10">
    <property type="entry name" value="Zn peptidases"/>
    <property type="match status" value="1"/>
</dbReference>
<gene>
    <name evidence="4" type="ORF">FHW16_003413</name>
</gene>
<comment type="cofactor">
    <cofactor evidence="2">
        <name>Mn(2+)</name>
        <dbReference type="ChEBI" id="CHEBI:29035"/>
    </cofactor>
    <text evidence="2">The Mn(2+) ion enhances activity.</text>
</comment>
<evidence type="ECO:0000313" key="5">
    <source>
        <dbReference type="Proteomes" id="UP000549052"/>
    </source>
</evidence>
<dbReference type="PANTHER" id="PTHR11014">
    <property type="entry name" value="PEPTIDASE M20 FAMILY MEMBER"/>
    <property type="match status" value="1"/>
</dbReference>
<keyword evidence="5" id="KW-1185">Reference proteome</keyword>
<protein>
    <submittedName>
        <fullName evidence="4">Amidohydrolase</fullName>
    </submittedName>
</protein>
<dbReference type="NCBIfam" id="TIGR01891">
    <property type="entry name" value="amidohydrolases"/>
    <property type="match status" value="1"/>
</dbReference>
<dbReference type="PANTHER" id="PTHR11014:SF63">
    <property type="entry name" value="METALLOPEPTIDASE, PUTATIVE (AFU_ORTHOLOGUE AFUA_6G09600)-RELATED"/>
    <property type="match status" value="1"/>
</dbReference>
<dbReference type="Gene3D" id="3.30.70.360">
    <property type="match status" value="1"/>
</dbReference>
<dbReference type="Pfam" id="PF01546">
    <property type="entry name" value="Peptidase_M20"/>
    <property type="match status" value="1"/>
</dbReference>
<dbReference type="GO" id="GO:0019877">
    <property type="term" value="P:diaminopimelate biosynthetic process"/>
    <property type="evidence" value="ECO:0007669"/>
    <property type="project" value="UniProtKB-ARBA"/>
</dbReference>
<dbReference type="Pfam" id="PF07687">
    <property type="entry name" value="M20_dimer"/>
    <property type="match status" value="1"/>
</dbReference>
<proteinExistence type="predicted"/>
<dbReference type="SUPFAM" id="SSF53187">
    <property type="entry name" value="Zn-dependent exopeptidases"/>
    <property type="match status" value="1"/>
</dbReference>
<dbReference type="InterPro" id="IPR011650">
    <property type="entry name" value="Peptidase_M20_dimer"/>
</dbReference>
<evidence type="ECO:0000313" key="4">
    <source>
        <dbReference type="EMBL" id="MBA8879694.1"/>
    </source>
</evidence>
<name>A0A839EQB1_9HYPH</name>
<organism evidence="4 5">
    <name type="scientific">Phyllobacterium myrsinacearum</name>
    <dbReference type="NCBI Taxonomy" id="28101"/>
    <lineage>
        <taxon>Bacteria</taxon>
        <taxon>Pseudomonadati</taxon>
        <taxon>Pseudomonadota</taxon>
        <taxon>Alphaproteobacteria</taxon>
        <taxon>Hyphomicrobiales</taxon>
        <taxon>Phyllobacteriaceae</taxon>
        <taxon>Phyllobacterium</taxon>
    </lineage>
</organism>
<feature type="binding site" evidence="2">
    <location>
        <position position="356"/>
    </location>
    <ligand>
        <name>Mn(2+)</name>
        <dbReference type="ChEBI" id="CHEBI:29035"/>
        <label>2</label>
    </ligand>
</feature>
<keyword evidence="2" id="KW-0464">Manganese</keyword>
<dbReference type="FunFam" id="3.30.70.360:FF:000001">
    <property type="entry name" value="N-acetyldiaminopimelate deacetylase"/>
    <property type="match status" value="1"/>
</dbReference>
<keyword evidence="1 4" id="KW-0378">Hydrolase</keyword>
<dbReference type="InterPro" id="IPR017439">
    <property type="entry name" value="Amidohydrolase"/>
</dbReference>
<keyword evidence="2" id="KW-0479">Metal-binding</keyword>
<feature type="binding site" evidence="2">
    <location>
        <position position="135"/>
    </location>
    <ligand>
        <name>Mn(2+)</name>
        <dbReference type="ChEBI" id="CHEBI:29035"/>
        <label>2</label>
    </ligand>
</feature>
<feature type="domain" description="Peptidase M20 dimerisation" evidence="3">
    <location>
        <begin position="179"/>
        <end position="276"/>
    </location>
</feature>
<feature type="binding site" evidence="2">
    <location>
        <position position="101"/>
    </location>
    <ligand>
        <name>Mn(2+)</name>
        <dbReference type="ChEBI" id="CHEBI:29035"/>
        <label>2</label>
    </ligand>
</feature>
<feature type="binding site" evidence="2">
    <location>
        <position position="159"/>
    </location>
    <ligand>
        <name>Mn(2+)</name>
        <dbReference type="ChEBI" id="CHEBI:29035"/>
        <label>2</label>
    </ligand>
</feature>
<evidence type="ECO:0000256" key="2">
    <source>
        <dbReference type="PIRSR" id="PIRSR005962-1"/>
    </source>
</evidence>